<feature type="region of interest" description="Disordered" evidence="1">
    <location>
        <begin position="34"/>
        <end position="63"/>
    </location>
</feature>
<protein>
    <recommendedName>
        <fullName evidence="4">Pilus assembly protein PilP</fullName>
    </recommendedName>
</protein>
<dbReference type="EMBL" id="MGDD01000281">
    <property type="protein sequence ID" value="OGL43300.1"/>
    <property type="molecule type" value="Genomic_DNA"/>
</dbReference>
<evidence type="ECO:0008006" key="4">
    <source>
        <dbReference type="Google" id="ProtNLM"/>
    </source>
</evidence>
<reference evidence="2 3" key="1">
    <citation type="journal article" date="2016" name="Nat. Commun.">
        <title>Thousands of microbial genomes shed light on interconnected biogeochemical processes in an aquifer system.</title>
        <authorList>
            <person name="Anantharaman K."/>
            <person name="Brown C.T."/>
            <person name="Hug L.A."/>
            <person name="Sharon I."/>
            <person name="Castelle C.J."/>
            <person name="Probst A.J."/>
            <person name="Thomas B.C."/>
            <person name="Singh A."/>
            <person name="Wilkins M.J."/>
            <person name="Karaoz U."/>
            <person name="Brodie E.L."/>
            <person name="Williams K.H."/>
            <person name="Hubbard S.S."/>
            <person name="Banfield J.F."/>
        </authorList>
    </citation>
    <scope>NUCLEOTIDE SEQUENCE [LARGE SCALE GENOMIC DNA]</scope>
</reference>
<dbReference type="Proteomes" id="UP000179266">
    <property type="component" value="Unassembled WGS sequence"/>
</dbReference>
<sequence length="185" mass="20461">MFLDPRRKTLWILFLVTLFCCYVISDITYTQTATNPESSDASAAGQQTPATEPETESGETVGGVHRTEIYYDSEGLSDPFVTLLVGTDKDEEPGQKPPGIKGMTIGELALFGLGKWENQEVAFVTGSDGKAYTLKVGDLVFDGRVKAIESDKILFEKWVYDPLSRPKPPKTIEIKLHPTVEEVTR</sequence>
<comment type="caution">
    <text evidence="2">The sequence shown here is derived from an EMBL/GenBank/DDBJ whole genome shotgun (WGS) entry which is preliminary data.</text>
</comment>
<feature type="compositionally biased region" description="Polar residues" evidence="1">
    <location>
        <begin position="34"/>
        <end position="50"/>
    </location>
</feature>
<organism evidence="2 3">
    <name type="scientific">Candidatus Schekmanbacteria bacterium RBG_13_48_7</name>
    <dbReference type="NCBI Taxonomy" id="1817878"/>
    <lineage>
        <taxon>Bacteria</taxon>
        <taxon>Candidatus Schekmaniibacteriota</taxon>
    </lineage>
</organism>
<proteinExistence type="predicted"/>
<evidence type="ECO:0000313" key="3">
    <source>
        <dbReference type="Proteomes" id="UP000179266"/>
    </source>
</evidence>
<evidence type="ECO:0000256" key="1">
    <source>
        <dbReference type="SAM" id="MobiDB-lite"/>
    </source>
</evidence>
<evidence type="ECO:0000313" key="2">
    <source>
        <dbReference type="EMBL" id="OGL43300.1"/>
    </source>
</evidence>
<gene>
    <name evidence="2" type="ORF">A2161_20440</name>
</gene>
<accession>A0A1F7RPQ1</accession>
<name>A0A1F7RPQ1_9BACT</name>
<dbReference type="AlphaFoldDB" id="A0A1F7RPQ1"/>